<evidence type="ECO:0000256" key="6">
    <source>
        <dbReference type="ARBA" id="ARBA00023242"/>
    </source>
</evidence>
<dbReference type="PROSITE" id="PS00028">
    <property type="entry name" value="ZINC_FINGER_C2H2_1"/>
    <property type="match status" value="1"/>
</dbReference>
<keyword evidence="2" id="KW-0479">Metal-binding</keyword>
<evidence type="ECO:0000313" key="8">
    <source>
        <dbReference type="EMBL" id="CAH1776058.1"/>
    </source>
</evidence>
<dbReference type="GO" id="GO:0008270">
    <property type="term" value="F:zinc ion binding"/>
    <property type="evidence" value="ECO:0007669"/>
    <property type="project" value="UniProtKB-KW"/>
</dbReference>
<keyword evidence="6" id="KW-0539">Nucleus</keyword>
<feature type="compositionally biased region" description="Polar residues" evidence="7">
    <location>
        <begin position="235"/>
        <end position="249"/>
    </location>
</feature>
<keyword evidence="4" id="KW-0863">Zinc-finger</keyword>
<keyword evidence="3" id="KW-0677">Repeat</keyword>
<evidence type="ECO:0000256" key="4">
    <source>
        <dbReference type="ARBA" id="ARBA00022771"/>
    </source>
</evidence>
<accession>A0A8J1TRL6</accession>
<evidence type="ECO:0000256" key="5">
    <source>
        <dbReference type="ARBA" id="ARBA00022833"/>
    </source>
</evidence>
<evidence type="ECO:0000256" key="2">
    <source>
        <dbReference type="ARBA" id="ARBA00022723"/>
    </source>
</evidence>
<dbReference type="SMART" id="SM00355">
    <property type="entry name" value="ZnF_C2H2"/>
    <property type="match status" value="7"/>
</dbReference>
<evidence type="ECO:0000256" key="7">
    <source>
        <dbReference type="SAM" id="MobiDB-lite"/>
    </source>
</evidence>
<dbReference type="OrthoDB" id="8918594at2759"/>
<protein>
    <submittedName>
        <fullName evidence="8">Uncharacterized protein</fullName>
    </submittedName>
</protein>
<keyword evidence="9" id="KW-1185">Reference proteome</keyword>
<sequence>MPKLTTRKTDRTKSKEYCNKCMYVGDSLYNLKRHERCHTPKHLFRCLDCDYITNRSENLTRHMKVHNVDEPKKYKCSSCEYETNDTGNFRRHLYTHSTEKPYSCDVCDYTTGHQPLLKMHMNKHAGIKPYICDICDAAFSYPGNCQRHRLTHTALNNGPHKCPRCNYRAFQKVSLQAHIKCYKGSVITCKGCDFRSCTNALMNKHSRECPDNCDNKQELPMPPLVAPHIADHTYSSVQHSSDDIPNNSKPMVYDSNNNNNDDAAIDGNEIEIQEK</sequence>
<dbReference type="AlphaFoldDB" id="A0A8J1TRL6"/>
<dbReference type="Gene3D" id="3.30.160.60">
    <property type="entry name" value="Classic Zinc Finger"/>
    <property type="match status" value="4"/>
</dbReference>
<dbReference type="Pfam" id="PF00096">
    <property type="entry name" value="zf-C2H2"/>
    <property type="match status" value="2"/>
</dbReference>
<dbReference type="GO" id="GO:0005634">
    <property type="term" value="C:nucleus"/>
    <property type="evidence" value="ECO:0007669"/>
    <property type="project" value="UniProtKB-SubCell"/>
</dbReference>
<dbReference type="InterPro" id="IPR050331">
    <property type="entry name" value="Zinc_finger"/>
</dbReference>
<dbReference type="EMBL" id="CAIIXF020000001">
    <property type="protein sequence ID" value="CAH1776058.1"/>
    <property type="molecule type" value="Genomic_DNA"/>
</dbReference>
<gene>
    <name evidence="8" type="ORF">OFUS_LOCUS3281</name>
</gene>
<dbReference type="Pfam" id="PF13909">
    <property type="entry name" value="zf-H2C2_5"/>
    <property type="match status" value="1"/>
</dbReference>
<comment type="caution">
    <text evidence="8">The sequence shown here is derived from an EMBL/GenBank/DDBJ whole genome shotgun (WGS) entry which is preliminary data.</text>
</comment>
<evidence type="ECO:0000256" key="3">
    <source>
        <dbReference type="ARBA" id="ARBA00022737"/>
    </source>
</evidence>
<dbReference type="GO" id="GO:0010468">
    <property type="term" value="P:regulation of gene expression"/>
    <property type="evidence" value="ECO:0007669"/>
    <property type="project" value="TreeGrafter"/>
</dbReference>
<dbReference type="InterPro" id="IPR013087">
    <property type="entry name" value="Znf_C2H2_type"/>
</dbReference>
<dbReference type="PROSITE" id="PS50157">
    <property type="entry name" value="ZINC_FINGER_C2H2_2"/>
    <property type="match status" value="4"/>
</dbReference>
<dbReference type="SUPFAM" id="SSF57667">
    <property type="entry name" value="beta-beta-alpha zinc fingers"/>
    <property type="match status" value="3"/>
</dbReference>
<comment type="subcellular location">
    <subcellularLocation>
        <location evidence="1">Nucleus</location>
    </subcellularLocation>
</comment>
<evidence type="ECO:0000313" key="9">
    <source>
        <dbReference type="Proteomes" id="UP000749559"/>
    </source>
</evidence>
<reference evidence="8" key="1">
    <citation type="submission" date="2022-03" db="EMBL/GenBank/DDBJ databases">
        <authorList>
            <person name="Martin C."/>
        </authorList>
    </citation>
    <scope>NUCLEOTIDE SEQUENCE</scope>
</reference>
<organism evidence="8 9">
    <name type="scientific">Owenia fusiformis</name>
    <name type="common">Polychaete worm</name>
    <dbReference type="NCBI Taxonomy" id="6347"/>
    <lineage>
        <taxon>Eukaryota</taxon>
        <taxon>Metazoa</taxon>
        <taxon>Spiralia</taxon>
        <taxon>Lophotrochozoa</taxon>
        <taxon>Annelida</taxon>
        <taxon>Polychaeta</taxon>
        <taxon>Sedentaria</taxon>
        <taxon>Canalipalpata</taxon>
        <taxon>Sabellida</taxon>
        <taxon>Oweniida</taxon>
        <taxon>Oweniidae</taxon>
        <taxon>Owenia</taxon>
    </lineage>
</organism>
<name>A0A8J1TRL6_OWEFU</name>
<keyword evidence="5" id="KW-0862">Zinc</keyword>
<dbReference type="InterPro" id="IPR036236">
    <property type="entry name" value="Znf_C2H2_sf"/>
</dbReference>
<dbReference type="FunFam" id="3.30.160.60:FF:000446">
    <property type="entry name" value="Zinc finger protein"/>
    <property type="match status" value="1"/>
</dbReference>
<dbReference type="PANTHER" id="PTHR16515:SF57">
    <property type="entry name" value="ZINC FINGER PROTEIN 154-LIKE"/>
    <property type="match status" value="1"/>
</dbReference>
<evidence type="ECO:0000256" key="1">
    <source>
        <dbReference type="ARBA" id="ARBA00004123"/>
    </source>
</evidence>
<dbReference type="PANTHER" id="PTHR16515">
    <property type="entry name" value="PR DOMAIN ZINC FINGER PROTEIN"/>
    <property type="match status" value="1"/>
</dbReference>
<dbReference type="FunFam" id="3.30.160.60:FF:000065">
    <property type="entry name" value="B-cell CLL/lymphoma 6, member B"/>
    <property type="match status" value="1"/>
</dbReference>
<feature type="region of interest" description="Disordered" evidence="7">
    <location>
        <begin position="235"/>
        <end position="275"/>
    </location>
</feature>
<dbReference type="Proteomes" id="UP000749559">
    <property type="component" value="Unassembled WGS sequence"/>
</dbReference>
<dbReference type="FunFam" id="3.30.160.60:FF:000100">
    <property type="entry name" value="Zinc finger 45-like"/>
    <property type="match status" value="1"/>
</dbReference>
<proteinExistence type="predicted"/>